<organism evidence="1 2">
    <name type="scientific">Klebsiella phage vB_KpM_FBKp24</name>
    <dbReference type="NCBI Taxonomy" id="2801834"/>
    <lineage>
        <taxon>Viruses</taxon>
        <taxon>Duplodnaviria</taxon>
        <taxon>Heunggongvirae</taxon>
        <taxon>Uroviricota</taxon>
        <taxon>Caudoviricetes</taxon>
        <taxon>Chimalliviridae</taxon>
        <taxon>Maaswegvirus</taxon>
        <taxon>Maaswegvirus Kp24</taxon>
    </lineage>
</organism>
<reference evidence="1 2" key="1">
    <citation type="submission" date="2020-12" db="EMBL/GenBank/DDBJ databases">
        <title>Genomic characterization of four novel bacteriophages infecting Klebsiella pneumoniae.</title>
        <authorList>
            <person name="Estrada Bonilla B."/>
            <person name="Costa A.R."/>
            <person name="van Rossum T."/>
            <person name="Hagedoorn S."/>
            <person name="Wallinga H."/>
            <person name="Xiao M."/>
            <person name="Song W."/>
            <person name="Haas P.-J."/>
            <person name="Nobrega F.L."/>
            <person name="Brouns S.J.J."/>
        </authorList>
    </citation>
    <scope>NUCLEOTIDE SEQUENCE [LARGE SCALE GENOMIC DNA]</scope>
</reference>
<dbReference type="EMBL" id="MW394391">
    <property type="protein sequence ID" value="QQV92078.1"/>
    <property type="molecule type" value="Genomic_DNA"/>
</dbReference>
<dbReference type="InterPro" id="IPR058915">
    <property type="entry name" value="AcrVA2-like"/>
</dbReference>
<keyword evidence="2" id="KW-1185">Reference proteome</keyword>
<proteinExistence type="predicted"/>
<dbReference type="Pfam" id="PF26125">
    <property type="entry name" value="AcrVA2-like"/>
    <property type="match status" value="1"/>
</dbReference>
<sequence length="324" mass="37633">MNILETVEKTLLPRLRAWDAKDFFNRILTETKGEIPPYFYPLEIWGENKGFPKGIDFSNPYYREMFWHASMTYCWQITKPEYQIPSELLADVLDSEFNGKLPLTVLKTIPHWTGYVDLSACPIKHPLPEEPLIEGIFLSTVTHWSGKEGLTIVYPYNDGGFPQTLFFPFDEGLTLEEVIASDPTIVRAAKEHNLDAEEAAGILMRDGYRETYTKLLNVALFVAQEYDQQDAADFRNTFRLTKMKRSGKHYSLRFLNAHRKFPVGFDYLEEMEKRKKGQKTYGRAAHIRRAHWHGYWVGPVVNGVRKLKFKWIRATIVSGLNKEV</sequence>
<dbReference type="Proteomes" id="UP000596381">
    <property type="component" value="Segment"/>
</dbReference>
<gene>
    <name evidence="1" type="ORF">vBKpMFBKp24_218</name>
</gene>
<accession>A0A7U0GBE9</accession>
<protein>
    <submittedName>
        <fullName evidence="1">Uncharacterized protein</fullName>
    </submittedName>
</protein>
<evidence type="ECO:0000313" key="2">
    <source>
        <dbReference type="Proteomes" id="UP000596381"/>
    </source>
</evidence>
<name>A0A7U0GBE9_9CAUD</name>
<evidence type="ECO:0000313" key="1">
    <source>
        <dbReference type="EMBL" id="QQV92078.1"/>
    </source>
</evidence>